<evidence type="ECO:0000313" key="2">
    <source>
        <dbReference type="Proteomes" id="UP000197138"/>
    </source>
</evidence>
<protein>
    <submittedName>
        <fullName evidence="1">Uncharacterized protein</fullName>
    </submittedName>
</protein>
<proteinExistence type="predicted"/>
<name>A0A218Y1T9_PUNGR</name>
<dbReference type="AlphaFoldDB" id="A0A218Y1T9"/>
<dbReference type="Proteomes" id="UP000197138">
    <property type="component" value="Unassembled WGS sequence"/>
</dbReference>
<sequence length="128" mass="14037">MVVLLMRKNEGEAGGDVDGYKGDVRGYGGDIEGYGRYVECYGGEREVMEAVVDGEVKDDDREEPAEEGYGKMMKWMVMEVTVVEMIKKECSVVMVSEMEKGVAGKGGRNGGAMMVVAVMMVKEVVMEE</sequence>
<dbReference type="EMBL" id="MTKT01000299">
    <property type="protein sequence ID" value="OWM91243.1"/>
    <property type="molecule type" value="Genomic_DNA"/>
</dbReference>
<evidence type="ECO:0000313" key="1">
    <source>
        <dbReference type="EMBL" id="OWM91243.1"/>
    </source>
</evidence>
<comment type="caution">
    <text evidence="1">The sequence shown here is derived from an EMBL/GenBank/DDBJ whole genome shotgun (WGS) entry which is preliminary data.</text>
</comment>
<accession>A0A218Y1T9</accession>
<gene>
    <name evidence="1" type="ORF">CDL15_Pgr000187</name>
</gene>
<reference evidence="2" key="1">
    <citation type="journal article" date="2017" name="Plant J.">
        <title>The pomegranate (Punica granatum L.) genome and the genomics of punicalagin biosynthesis.</title>
        <authorList>
            <person name="Qin G."/>
            <person name="Xu C."/>
            <person name="Ming R."/>
            <person name="Tang H."/>
            <person name="Guyot R."/>
            <person name="Kramer E.M."/>
            <person name="Hu Y."/>
            <person name="Yi X."/>
            <person name="Qi Y."/>
            <person name="Xu X."/>
            <person name="Gao Z."/>
            <person name="Pan H."/>
            <person name="Jian J."/>
            <person name="Tian Y."/>
            <person name="Yue Z."/>
            <person name="Xu Y."/>
        </authorList>
    </citation>
    <scope>NUCLEOTIDE SEQUENCE [LARGE SCALE GENOMIC DNA]</scope>
    <source>
        <strain evidence="2">cv. Dabenzi</strain>
    </source>
</reference>
<organism evidence="1 2">
    <name type="scientific">Punica granatum</name>
    <name type="common">Pomegranate</name>
    <dbReference type="NCBI Taxonomy" id="22663"/>
    <lineage>
        <taxon>Eukaryota</taxon>
        <taxon>Viridiplantae</taxon>
        <taxon>Streptophyta</taxon>
        <taxon>Embryophyta</taxon>
        <taxon>Tracheophyta</taxon>
        <taxon>Spermatophyta</taxon>
        <taxon>Magnoliopsida</taxon>
        <taxon>eudicotyledons</taxon>
        <taxon>Gunneridae</taxon>
        <taxon>Pentapetalae</taxon>
        <taxon>rosids</taxon>
        <taxon>malvids</taxon>
        <taxon>Myrtales</taxon>
        <taxon>Lythraceae</taxon>
        <taxon>Punica</taxon>
    </lineage>
</organism>